<comment type="caution">
    <text evidence="2">The sequence shown here is derived from an EMBL/GenBank/DDBJ whole genome shotgun (WGS) entry which is preliminary data.</text>
</comment>
<reference evidence="2 3" key="1">
    <citation type="submission" date="2018-01" db="EMBL/GenBank/DDBJ databases">
        <title>Denitrification phenotypes of diverse strains of Pseudomonas stutzeri.</title>
        <authorList>
            <person name="Milligan D.A."/>
            <person name="Bergaust L."/>
            <person name="Bakken L.R."/>
            <person name="Frostegard A."/>
        </authorList>
    </citation>
    <scope>NUCLEOTIDE SEQUENCE [LARGE SCALE GENOMIC DNA]</scope>
    <source>
        <strain evidence="2 3">28a3</strain>
    </source>
</reference>
<dbReference type="OrthoDB" id="8400810at2"/>
<dbReference type="EMBL" id="POUW01000006">
    <property type="protein sequence ID" value="PNG04448.1"/>
    <property type="molecule type" value="Genomic_DNA"/>
</dbReference>
<evidence type="ECO:0000256" key="1">
    <source>
        <dbReference type="SAM" id="SignalP"/>
    </source>
</evidence>
<dbReference type="PROSITE" id="PS51318">
    <property type="entry name" value="TAT"/>
    <property type="match status" value="1"/>
</dbReference>
<dbReference type="Proteomes" id="UP000235897">
    <property type="component" value="Unassembled WGS sequence"/>
</dbReference>
<proteinExistence type="predicted"/>
<evidence type="ECO:0000313" key="3">
    <source>
        <dbReference type="Proteomes" id="UP000235897"/>
    </source>
</evidence>
<dbReference type="Pfam" id="PF13618">
    <property type="entry name" value="Gluconate_2-dh3"/>
    <property type="match status" value="1"/>
</dbReference>
<dbReference type="AlphaFoldDB" id="A0A2N8SPN0"/>
<sequence length="251" mass="27898">MNDNPARGLTRRQLIFSSMTGLAAGVAATAKATTLTGIPPWQPFDHNGPMHYDSPGWRFFTEPEVREVTAIVDRLIPADDLSVSGSEAGCVVFMDRQLASSYGEASRWYMQGPFRQGTPEQGDQSPFTPRERIRHGLVGLEKLCQSRHSQSFSALDAAQQDALLAELEKGGIDLDGMDSKLFFEQVLGNTMEGFFGDPIYGGNRDMVSWKMIGFPGARYDYRRYIELHNQKLDLVPLSIVGGESWNARESK</sequence>
<name>A0A2N8SPN0_STUST</name>
<dbReference type="InterPro" id="IPR027056">
    <property type="entry name" value="Gluconate_2DH_su3"/>
</dbReference>
<feature type="signal peptide" evidence="1">
    <location>
        <begin position="1"/>
        <end position="32"/>
    </location>
</feature>
<feature type="chain" id="PRO_5014899384" evidence="1">
    <location>
        <begin position="33"/>
        <end position="251"/>
    </location>
</feature>
<dbReference type="InterPro" id="IPR006311">
    <property type="entry name" value="TAT_signal"/>
</dbReference>
<evidence type="ECO:0000313" key="2">
    <source>
        <dbReference type="EMBL" id="PNG04448.1"/>
    </source>
</evidence>
<protein>
    <submittedName>
        <fullName evidence="2">Gluconate 2-dehydrogenase</fullName>
    </submittedName>
</protein>
<gene>
    <name evidence="2" type="ORF">CXL00_16770</name>
</gene>
<dbReference type="RefSeq" id="WP_102847239.1">
    <property type="nucleotide sequence ID" value="NZ_JAMOIG010000037.1"/>
</dbReference>
<organism evidence="2 3">
    <name type="scientific">Stutzerimonas stutzeri</name>
    <name type="common">Pseudomonas stutzeri</name>
    <dbReference type="NCBI Taxonomy" id="316"/>
    <lineage>
        <taxon>Bacteria</taxon>
        <taxon>Pseudomonadati</taxon>
        <taxon>Pseudomonadota</taxon>
        <taxon>Gammaproteobacteria</taxon>
        <taxon>Pseudomonadales</taxon>
        <taxon>Pseudomonadaceae</taxon>
        <taxon>Stutzerimonas</taxon>
    </lineage>
</organism>
<keyword evidence="1" id="KW-0732">Signal</keyword>
<accession>A0A2N8SPN0</accession>